<feature type="region of interest" description="Disordered" evidence="12">
    <location>
        <begin position="252"/>
        <end position="302"/>
    </location>
</feature>
<evidence type="ECO:0000313" key="16">
    <source>
        <dbReference type="Proteomes" id="UP000663888"/>
    </source>
</evidence>
<protein>
    <recommendedName>
        <fullName evidence="7 10">Peroxisomal membrane protein PEX14</fullName>
    </recommendedName>
    <alternativeName>
        <fullName evidence="8 10">Peroxin-14</fullName>
    </alternativeName>
</protein>
<dbReference type="Proteomes" id="UP000663888">
    <property type="component" value="Unassembled WGS sequence"/>
</dbReference>
<keyword evidence="3 10" id="KW-0653">Protein transport</keyword>
<dbReference type="InterPro" id="IPR025655">
    <property type="entry name" value="PEX14"/>
</dbReference>
<dbReference type="InterPro" id="IPR036388">
    <property type="entry name" value="WH-like_DNA-bd_sf"/>
</dbReference>
<accession>A0A8H3GGN2</accession>
<dbReference type="GO" id="GO:0005102">
    <property type="term" value="F:signaling receptor binding"/>
    <property type="evidence" value="ECO:0007669"/>
    <property type="project" value="TreeGrafter"/>
</dbReference>
<keyword evidence="2 10" id="KW-0813">Transport</keyword>
<comment type="caution">
    <text evidence="14">The sequence shown here is derived from an EMBL/GenBank/DDBJ whole genome shotgun (WGS) entry which is preliminary data.</text>
</comment>
<evidence type="ECO:0000256" key="7">
    <source>
        <dbReference type="ARBA" id="ARBA00029502"/>
    </source>
</evidence>
<dbReference type="GO" id="GO:0016560">
    <property type="term" value="P:protein import into peroxisome matrix, docking"/>
    <property type="evidence" value="ECO:0007669"/>
    <property type="project" value="UniProtKB-UniRule"/>
</dbReference>
<evidence type="ECO:0000259" key="13">
    <source>
        <dbReference type="Pfam" id="PF04695"/>
    </source>
</evidence>
<comment type="similarity">
    <text evidence="1 10">Belongs to the peroxin-14 family.</text>
</comment>
<dbReference type="GO" id="GO:0005778">
    <property type="term" value="C:peroxisomal membrane"/>
    <property type="evidence" value="ECO:0007669"/>
    <property type="project" value="UniProtKB-SubCell"/>
</dbReference>
<dbReference type="EMBL" id="CAJMWY010001059">
    <property type="protein sequence ID" value="CAE6457221.1"/>
    <property type="molecule type" value="Genomic_DNA"/>
</dbReference>
<dbReference type="AlphaFoldDB" id="A0A8H3GGN2"/>
<proteinExistence type="inferred from homology"/>
<evidence type="ECO:0000256" key="3">
    <source>
        <dbReference type="ARBA" id="ARBA00022927"/>
    </source>
</evidence>
<evidence type="ECO:0000256" key="12">
    <source>
        <dbReference type="SAM" id="MobiDB-lite"/>
    </source>
</evidence>
<evidence type="ECO:0000256" key="5">
    <source>
        <dbReference type="ARBA" id="ARBA00023136"/>
    </source>
</evidence>
<evidence type="ECO:0000313" key="15">
    <source>
        <dbReference type="EMBL" id="CAE6457221.1"/>
    </source>
</evidence>
<evidence type="ECO:0000256" key="2">
    <source>
        <dbReference type="ARBA" id="ARBA00022448"/>
    </source>
</evidence>
<keyword evidence="11" id="KW-0175">Coiled coil</keyword>
<feature type="domain" description="Peroxisome membrane anchor protein Pex14p N-terminal" evidence="13">
    <location>
        <begin position="3"/>
        <end position="46"/>
    </location>
</feature>
<organism evidence="14 16">
    <name type="scientific">Rhizoctonia solani</name>
    <dbReference type="NCBI Taxonomy" id="456999"/>
    <lineage>
        <taxon>Eukaryota</taxon>
        <taxon>Fungi</taxon>
        <taxon>Dikarya</taxon>
        <taxon>Basidiomycota</taxon>
        <taxon>Agaricomycotina</taxon>
        <taxon>Agaricomycetes</taxon>
        <taxon>Cantharellales</taxon>
        <taxon>Ceratobasidiaceae</taxon>
        <taxon>Rhizoctonia</taxon>
    </lineage>
</organism>
<dbReference type="EMBL" id="CAJMWX010001038">
    <property type="protein sequence ID" value="CAE6449536.1"/>
    <property type="molecule type" value="Genomic_DNA"/>
</dbReference>
<evidence type="ECO:0000313" key="14">
    <source>
        <dbReference type="EMBL" id="CAE6449536.1"/>
    </source>
</evidence>
<dbReference type="PANTHER" id="PTHR23058:SF0">
    <property type="entry name" value="PEROXISOMAL MEMBRANE PROTEIN PEX14"/>
    <property type="match status" value="1"/>
</dbReference>
<evidence type="ECO:0000256" key="4">
    <source>
        <dbReference type="ARBA" id="ARBA00023010"/>
    </source>
</evidence>
<dbReference type="Proteomes" id="UP000663861">
    <property type="component" value="Unassembled WGS sequence"/>
</dbReference>
<feature type="compositionally biased region" description="Polar residues" evidence="12">
    <location>
        <begin position="277"/>
        <end position="291"/>
    </location>
</feature>
<keyword evidence="4" id="KW-0811">Translocation</keyword>
<keyword evidence="5 10" id="KW-0472">Membrane</keyword>
<dbReference type="InterPro" id="IPR006785">
    <property type="entry name" value="Pex14_N"/>
</dbReference>
<name>A0A8H3GGN2_9AGAM</name>
<comment type="function">
    <text evidence="10">Component of the PEX13-PEX14 docking complex, a translocon channel that specifically mediates the import of peroxisomal cargo proteins bound to PEX5 receptor. The PEX13-PEX14 docking complex forms a large import pore which can be opened to a diameter of about 9 nm. Mechanistically, PEX5 receptor along with cargo proteins associates with the PEX14 subunit of the PEX13-PEX14 docking complex in the cytosol, leading to the insertion of the receptor into the organelle membrane with the concomitant translocation of the cargo into the peroxisome matrix.</text>
</comment>
<evidence type="ECO:0000256" key="6">
    <source>
        <dbReference type="ARBA" id="ARBA00023140"/>
    </source>
</evidence>
<evidence type="ECO:0000256" key="11">
    <source>
        <dbReference type="SAM" id="Coils"/>
    </source>
</evidence>
<evidence type="ECO:0000256" key="1">
    <source>
        <dbReference type="ARBA" id="ARBA00005443"/>
    </source>
</evidence>
<comment type="subcellular location">
    <subcellularLocation>
        <location evidence="9 10">Peroxisome membrane</location>
    </subcellularLocation>
</comment>
<evidence type="ECO:0000256" key="9">
    <source>
        <dbReference type="ARBA" id="ARBA00046271"/>
    </source>
</evidence>
<dbReference type="Pfam" id="PF04695">
    <property type="entry name" value="Pex14_N"/>
    <property type="match status" value="1"/>
</dbReference>
<sequence>MSERKELVKNAVDFLSDPKIQAAPLTKRISFLESKGLTTAEIEDAISQSASSSTTSRPSSIYAAPQNQFAFQPPSTMVAAPPPIPQRDWRDYFVSYDRHYIWHKLKAFQIMALVSGGLMYGLTALARKYVMPHLQPPSEDAFEATASQLSTQFDEAAALLKQIQEDTVDARNAVQQQQQTVDSTIEQVKNVMSELRAGEEKSQNEMREIRSEVDTIRDMLPKMIEANREAQTHALSELQQEVKSLKALLVTRRPESPSTPSSILNLGRPSIPAWQLSGGTDTSTPGGNSKSPAPEGLSTPGP</sequence>
<reference evidence="14" key="1">
    <citation type="submission" date="2021-01" db="EMBL/GenBank/DDBJ databases">
        <authorList>
            <person name="Kaushik A."/>
        </authorList>
    </citation>
    <scope>NUCLEOTIDE SEQUENCE</scope>
    <source>
        <strain evidence="14">AG4-R118</strain>
        <strain evidence="15">AG4-RS23</strain>
    </source>
</reference>
<evidence type="ECO:0000256" key="10">
    <source>
        <dbReference type="RuleBase" id="RU367032"/>
    </source>
</evidence>
<dbReference type="Gene3D" id="1.10.10.10">
    <property type="entry name" value="Winged helix-like DNA-binding domain superfamily/Winged helix DNA-binding domain"/>
    <property type="match status" value="1"/>
</dbReference>
<feature type="coiled-coil region" evidence="11">
    <location>
        <begin position="146"/>
        <end position="248"/>
    </location>
</feature>
<gene>
    <name evidence="15" type="ORF">RDB_LOCUS63028</name>
    <name evidence="14" type="ORF">RDB_LOCUS66068</name>
</gene>
<dbReference type="PANTHER" id="PTHR23058">
    <property type="entry name" value="PEROXISOMAL MEMBRANE PROTEIN PEX14"/>
    <property type="match status" value="1"/>
</dbReference>
<evidence type="ECO:0000256" key="8">
    <source>
        <dbReference type="ARBA" id="ARBA00029691"/>
    </source>
</evidence>
<dbReference type="GO" id="GO:1990429">
    <property type="term" value="C:peroxisomal importomer complex"/>
    <property type="evidence" value="ECO:0007669"/>
    <property type="project" value="TreeGrafter"/>
</dbReference>
<keyword evidence="6 10" id="KW-0576">Peroxisome</keyword>